<organism evidence="1 2">
    <name type="scientific">Rhizophagus irregularis</name>
    <dbReference type="NCBI Taxonomy" id="588596"/>
    <lineage>
        <taxon>Eukaryota</taxon>
        <taxon>Fungi</taxon>
        <taxon>Fungi incertae sedis</taxon>
        <taxon>Mucoromycota</taxon>
        <taxon>Glomeromycotina</taxon>
        <taxon>Glomeromycetes</taxon>
        <taxon>Glomerales</taxon>
        <taxon>Glomeraceae</taxon>
        <taxon>Rhizophagus</taxon>
    </lineage>
</organism>
<reference evidence="1 2" key="1">
    <citation type="submission" date="2015-10" db="EMBL/GenBank/DDBJ databases">
        <title>Genome analyses suggest a sexual origin of heterokaryosis in a supposedly ancient asexual fungus.</title>
        <authorList>
            <person name="Ropars J."/>
            <person name="Sedzielewska K."/>
            <person name="Noel J."/>
            <person name="Charron P."/>
            <person name="Farinelli L."/>
            <person name="Marton T."/>
            <person name="Kruger M."/>
            <person name="Pelin A."/>
            <person name="Brachmann A."/>
            <person name="Corradi N."/>
        </authorList>
    </citation>
    <scope>NUCLEOTIDE SEQUENCE [LARGE SCALE GENOMIC DNA]</scope>
    <source>
        <strain evidence="1 2">A4</strain>
    </source>
</reference>
<dbReference type="EMBL" id="LLXI01010983">
    <property type="protein sequence ID" value="PKY63578.1"/>
    <property type="molecule type" value="Genomic_DNA"/>
</dbReference>
<proteinExistence type="predicted"/>
<gene>
    <name evidence="1" type="ORF">RhiirA4_493064</name>
</gene>
<keyword evidence="2" id="KW-1185">Reference proteome</keyword>
<feature type="non-terminal residue" evidence="1">
    <location>
        <position position="1"/>
    </location>
</feature>
<dbReference type="AlphaFoldDB" id="A0A2I1HXH1"/>
<sequence>FVEIFINVLADQLVRFSSSQFFTVDKLEESNIRILILRNLIDVSRDFATNSIKTKEAQLESTSAIDADDEKACHSTIVQWDDSNQLIVFFNSQTPDTISVLYRDRNKVHENIKTFLKSQTIGDQTKWELDDYNSMSSEVLSLKLEYLARRTTEKLDLPEYALS</sequence>
<comment type="caution">
    <text evidence="1">The sequence shown here is derived from an EMBL/GenBank/DDBJ whole genome shotgun (WGS) entry which is preliminary data.</text>
</comment>
<name>A0A2I1HXH1_9GLOM</name>
<dbReference type="Proteomes" id="UP000234323">
    <property type="component" value="Unassembled WGS sequence"/>
</dbReference>
<evidence type="ECO:0000313" key="2">
    <source>
        <dbReference type="Proteomes" id="UP000234323"/>
    </source>
</evidence>
<feature type="non-terminal residue" evidence="1">
    <location>
        <position position="163"/>
    </location>
</feature>
<accession>A0A2I1HXH1</accession>
<protein>
    <submittedName>
        <fullName evidence="1">Uncharacterized protein</fullName>
    </submittedName>
</protein>
<evidence type="ECO:0000313" key="1">
    <source>
        <dbReference type="EMBL" id="PKY63578.1"/>
    </source>
</evidence>